<feature type="domain" description="Nephrocystin 3-like N-terminal" evidence="3">
    <location>
        <begin position="304"/>
        <end position="479"/>
    </location>
</feature>
<proteinExistence type="predicted"/>
<dbReference type="Pfam" id="PF24883">
    <property type="entry name" value="NPHP3_N"/>
    <property type="match status" value="1"/>
</dbReference>
<feature type="region of interest" description="Disordered" evidence="2">
    <location>
        <begin position="1"/>
        <end position="20"/>
    </location>
</feature>
<dbReference type="InterPro" id="IPR027417">
    <property type="entry name" value="P-loop_NTPase"/>
</dbReference>
<evidence type="ECO:0000256" key="2">
    <source>
        <dbReference type="SAM" id="MobiDB-lite"/>
    </source>
</evidence>
<protein>
    <recommendedName>
        <fullName evidence="3">Nephrocystin 3-like N-terminal domain-containing protein</fullName>
    </recommendedName>
</protein>
<keyword evidence="1" id="KW-0677">Repeat</keyword>
<evidence type="ECO:0000256" key="1">
    <source>
        <dbReference type="ARBA" id="ARBA00022737"/>
    </source>
</evidence>
<dbReference type="InterPro" id="IPR056884">
    <property type="entry name" value="NPHP3-like_N"/>
</dbReference>
<name>A0A8H5BKS8_9AGAR</name>
<reference evidence="4 5" key="1">
    <citation type="journal article" date="2020" name="ISME J.">
        <title>Uncovering the hidden diversity of litter-decomposition mechanisms in mushroom-forming fungi.</title>
        <authorList>
            <person name="Floudas D."/>
            <person name="Bentzer J."/>
            <person name="Ahren D."/>
            <person name="Johansson T."/>
            <person name="Persson P."/>
            <person name="Tunlid A."/>
        </authorList>
    </citation>
    <scope>NUCLEOTIDE SEQUENCE [LARGE SCALE GENOMIC DNA]</scope>
    <source>
        <strain evidence="4 5">CBS 101986</strain>
    </source>
</reference>
<dbReference type="InterPro" id="IPR059179">
    <property type="entry name" value="MLKL-like_MCAfunc"/>
</dbReference>
<dbReference type="PANTHER" id="PTHR10039">
    <property type="entry name" value="AMELOGENIN"/>
    <property type="match status" value="1"/>
</dbReference>
<dbReference type="PANTHER" id="PTHR10039:SF17">
    <property type="entry name" value="FUNGAL STAND N-TERMINAL GOODBYE DOMAIN-CONTAINING PROTEIN-RELATED"/>
    <property type="match status" value="1"/>
</dbReference>
<keyword evidence="5" id="KW-1185">Reference proteome</keyword>
<dbReference type="OrthoDB" id="3266532at2759"/>
<sequence length="688" mass="76496">MSSGTHTPDPGARKHNRSLGRHFATAISGVKQMFNRRRDEGLGNPTAAASLSDVMEGQDNVDLLQSDRRRMQNVADSLSAQGIPAIPQAVAAAHGETQSIMSSGPSQAPPLYSRNKVKLAGSVTGRVIQNLVKELPDIADGNPVKMAFSIAKLVIQTKNAYTGNKDTLHKHILNAANRLFVVETATGDGARLPKKAEAAMDQFSLALLNALFKLIELKQHSRITQILDNNYYTDKIAECFKEIGRATEDFQLAMAIEIQKAAARMDEGLKQQSLQRLKPSTDAQYNAQISGKSLQRVACTTGTRTNILKKIDHWVDEASQNTVFWLTGQAGAGKTTILYTITEKADSGLMKTRLGGNFFCSRQFSETREPKRIIPTVVYQLAQVCRPYGDALYAATISGAHPNPFDTVSLDMKTQLMSLLVIPWQQCQAKRREEKVSYLVVIDALDEMDGQGATNFLRHLFDMMNAHKLSGLKFLVASRTDPEIKGHIQAFLPRTELWLQHVLADEASADISRYLEENMPALSKDYHHRIEKEANGLFIYAATAVRFIKPRLRMSTGEQQLLADQLLSYSRGTGLNSPEFLVDALYQHIMVQAFSNLPVKLHAHRLKILHFFLSTHERETPATIAAILGDNSDETARLLVDDLHSVLYLQEDGRIFWVWDALSGNLLHTLKQHTKSVKFVSLKKLKGS</sequence>
<organism evidence="4 5">
    <name type="scientific">Psilocybe cf. subviscida</name>
    <dbReference type="NCBI Taxonomy" id="2480587"/>
    <lineage>
        <taxon>Eukaryota</taxon>
        <taxon>Fungi</taxon>
        <taxon>Dikarya</taxon>
        <taxon>Basidiomycota</taxon>
        <taxon>Agaricomycotina</taxon>
        <taxon>Agaricomycetes</taxon>
        <taxon>Agaricomycetidae</taxon>
        <taxon>Agaricales</taxon>
        <taxon>Agaricineae</taxon>
        <taxon>Strophariaceae</taxon>
        <taxon>Psilocybe</taxon>
    </lineage>
</organism>
<dbReference type="Proteomes" id="UP000567179">
    <property type="component" value="Unassembled WGS sequence"/>
</dbReference>
<comment type="caution">
    <text evidence="4">The sequence shown here is derived from an EMBL/GenBank/DDBJ whole genome shotgun (WGS) entry which is preliminary data.</text>
</comment>
<dbReference type="Gene3D" id="3.40.50.300">
    <property type="entry name" value="P-loop containing nucleotide triphosphate hydrolases"/>
    <property type="match status" value="1"/>
</dbReference>
<accession>A0A8H5BKS8</accession>
<dbReference type="CDD" id="cd21037">
    <property type="entry name" value="MLKL_NTD"/>
    <property type="match status" value="1"/>
</dbReference>
<dbReference type="AlphaFoldDB" id="A0A8H5BKS8"/>
<dbReference type="SUPFAM" id="SSF52540">
    <property type="entry name" value="P-loop containing nucleoside triphosphate hydrolases"/>
    <property type="match status" value="1"/>
</dbReference>
<evidence type="ECO:0000313" key="5">
    <source>
        <dbReference type="Proteomes" id="UP000567179"/>
    </source>
</evidence>
<evidence type="ECO:0000313" key="4">
    <source>
        <dbReference type="EMBL" id="KAF5325050.1"/>
    </source>
</evidence>
<gene>
    <name evidence="4" type="ORF">D9619_009600</name>
</gene>
<evidence type="ECO:0000259" key="3">
    <source>
        <dbReference type="Pfam" id="PF24883"/>
    </source>
</evidence>
<dbReference type="EMBL" id="JAACJJ010000015">
    <property type="protein sequence ID" value="KAF5325050.1"/>
    <property type="molecule type" value="Genomic_DNA"/>
</dbReference>